<evidence type="ECO:0000256" key="1">
    <source>
        <dbReference type="SAM" id="Phobius"/>
    </source>
</evidence>
<feature type="transmembrane region" description="Helical" evidence="1">
    <location>
        <begin position="57"/>
        <end position="76"/>
    </location>
</feature>
<dbReference type="Pfam" id="PF13803">
    <property type="entry name" value="DUF4184"/>
    <property type="match status" value="1"/>
</dbReference>
<evidence type="ECO:0000313" key="2">
    <source>
        <dbReference type="EMBL" id="MFC4531289.1"/>
    </source>
</evidence>
<feature type="transmembrane region" description="Helical" evidence="1">
    <location>
        <begin position="127"/>
        <end position="145"/>
    </location>
</feature>
<reference evidence="3" key="1">
    <citation type="journal article" date="2019" name="Int. J. Syst. Evol. Microbiol.">
        <title>The Global Catalogue of Microorganisms (GCM) 10K type strain sequencing project: providing services to taxonomists for standard genome sequencing and annotation.</title>
        <authorList>
            <consortium name="The Broad Institute Genomics Platform"/>
            <consortium name="The Broad Institute Genome Sequencing Center for Infectious Disease"/>
            <person name="Wu L."/>
            <person name="Ma J."/>
        </authorList>
    </citation>
    <scope>NUCLEOTIDE SEQUENCE [LARGE SCALE GENOMIC DNA]</scope>
    <source>
        <strain evidence="3">CGMCC 4.7132</strain>
    </source>
</reference>
<dbReference type="EMBL" id="JBHSFP010000005">
    <property type="protein sequence ID" value="MFC4531289.1"/>
    <property type="molecule type" value="Genomic_DNA"/>
</dbReference>
<organism evidence="2 3">
    <name type="scientific">Sphaerisporangium dianthi</name>
    <dbReference type="NCBI Taxonomy" id="1436120"/>
    <lineage>
        <taxon>Bacteria</taxon>
        <taxon>Bacillati</taxon>
        <taxon>Actinomycetota</taxon>
        <taxon>Actinomycetes</taxon>
        <taxon>Streptosporangiales</taxon>
        <taxon>Streptosporangiaceae</taxon>
        <taxon>Sphaerisporangium</taxon>
    </lineage>
</organism>
<evidence type="ECO:0000313" key="3">
    <source>
        <dbReference type="Proteomes" id="UP001596004"/>
    </source>
</evidence>
<dbReference type="InterPro" id="IPR025238">
    <property type="entry name" value="DUF4184"/>
</dbReference>
<dbReference type="Proteomes" id="UP001596004">
    <property type="component" value="Unassembled WGS sequence"/>
</dbReference>
<proteinExistence type="predicted"/>
<comment type="caution">
    <text evidence="2">The sequence shown here is derived from an EMBL/GenBank/DDBJ whole genome shotgun (WGS) entry which is preliminary data.</text>
</comment>
<feature type="transmembrane region" description="Helical" evidence="1">
    <location>
        <begin position="218"/>
        <end position="238"/>
    </location>
</feature>
<gene>
    <name evidence="2" type="ORF">ACFO60_10995</name>
</gene>
<keyword evidence="1" id="KW-0472">Membrane</keyword>
<accession>A0ABV9CFK7</accession>
<protein>
    <submittedName>
        <fullName evidence="2">DUF4184 family protein</fullName>
    </submittedName>
</protein>
<keyword evidence="1" id="KW-0812">Transmembrane</keyword>
<sequence length="284" mass="30276">MPFTPSHVAAVIPLIGSPRVRRVLDPWALGVGAMAPDLPMFLPYLDDYTRWHSPLGVVTDDVAAVFVLLALLQFVLRDPLTALLPGPLRARVAAVPGPAWRRFPTIALGAAAGAATHVLWDSFTHDWGAAFWGWAWMTAPVYGWLNGYRVTQYASSAVGLALTAWWLLRSLRTPAPATPGPMPGVPGPARDTPARTVPVLDVSSRDRGRPELTVRARWGVLAGAAGGACCAAAGWTLVDPPNPVFGWAGVMTKTGVGLVVGLCAVLTVYALLWQLARVIRLSRA</sequence>
<feature type="transmembrane region" description="Helical" evidence="1">
    <location>
        <begin position="258"/>
        <end position="276"/>
    </location>
</feature>
<keyword evidence="3" id="KW-1185">Reference proteome</keyword>
<keyword evidence="1" id="KW-1133">Transmembrane helix</keyword>
<name>A0ABV9CFK7_9ACTN</name>
<dbReference type="RefSeq" id="WP_380839776.1">
    <property type="nucleotide sequence ID" value="NZ_JBHSFP010000005.1"/>
</dbReference>